<dbReference type="EMBL" id="CAUYUJ010019993">
    <property type="protein sequence ID" value="CAK0895121.1"/>
    <property type="molecule type" value="Genomic_DNA"/>
</dbReference>
<sequence>EDWDAMPIGFPTCYDGSGYSPPLRMVISSDMVQRPWTKTNSPQRTQEQLLHSAGQALAGSLAMRGPVTGAVPLPGDWARRLHLHGHELRGAFFTGFYADVEPPGDGSTSARQVIASKTTCALGVQILTCSQSDEQCREILSRYHLQDRLKGHQQGHSEYNLLVWDTKWAMEWAERDMAAGAPNPFLISKSSLTVDFLAEMTHVWPPAPGARVSGTDRSCPAGIALVHCDATRNGPFHDTDDTVTRPSPGQAYYRVRTTRKTQFNRVNAAMREFFSIGCNGAALWGTALPPIVWALVFRHEGYDDKAGALAVPAQGEAADLLLAQASVTLERTIDDPDQPRANPRTGWGVGCFGGAGGSMDNLAEQFGNNLNPDNKDLFPRVAERRAHEDKVKGSVAKTITPAANTVRKSLEAKPILATHEAGADLRDKKFLICILDEPGQTSELMAIMSLNHAVRCGARAVLFGDERQLCPT</sequence>
<organism evidence="2 3">
    <name type="scientific">Prorocentrum cordatum</name>
    <dbReference type="NCBI Taxonomy" id="2364126"/>
    <lineage>
        <taxon>Eukaryota</taxon>
        <taxon>Sar</taxon>
        <taxon>Alveolata</taxon>
        <taxon>Dinophyceae</taxon>
        <taxon>Prorocentrales</taxon>
        <taxon>Prorocentraceae</taxon>
        <taxon>Prorocentrum</taxon>
    </lineage>
</organism>
<dbReference type="InterPro" id="IPR041677">
    <property type="entry name" value="DNA2/NAM7_AAA_11"/>
</dbReference>
<gene>
    <name evidence="2" type="ORF">PCOR1329_LOCUS73962</name>
</gene>
<proteinExistence type="predicted"/>
<evidence type="ECO:0000259" key="1">
    <source>
        <dbReference type="Pfam" id="PF13086"/>
    </source>
</evidence>
<feature type="non-terminal residue" evidence="2">
    <location>
        <position position="1"/>
    </location>
</feature>
<keyword evidence="3" id="KW-1185">Reference proteome</keyword>
<dbReference type="Gene3D" id="3.40.50.300">
    <property type="entry name" value="P-loop containing nucleotide triphosphate hydrolases"/>
    <property type="match status" value="1"/>
</dbReference>
<comment type="caution">
    <text evidence="2">The sequence shown here is derived from an EMBL/GenBank/DDBJ whole genome shotgun (WGS) entry which is preliminary data.</text>
</comment>
<feature type="domain" description="DNA2/NAM7 helicase helicase" evidence="1">
    <location>
        <begin position="407"/>
        <end position="472"/>
    </location>
</feature>
<reference evidence="2" key="1">
    <citation type="submission" date="2023-10" db="EMBL/GenBank/DDBJ databases">
        <authorList>
            <person name="Chen Y."/>
            <person name="Shah S."/>
            <person name="Dougan E. K."/>
            <person name="Thang M."/>
            <person name="Chan C."/>
        </authorList>
    </citation>
    <scope>NUCLEOTIDE SEQUENCE [LARGE SCALE GENOMIC DNA]</scope>
</reference>
<dbReference type="InterPro" id="IPR027417">
    <property type="entry name" value="P-loop_NTPase"/>
</dbReference>
<feature type="non-terminal residue" evidence="2">
    <location>
        <position position="472"/>
    </location>
</feature>
<evidence type="ECO:0000313" key="3">
    <source>
        <dbReference type="Proteomes" id="UP001189429"/>
    </source>
</evidence>
<name>A0ABN9X6R9_9DINO</name>
<dbReference type="Pfam" id="PF13086">
    <property type="entry name" value="AAA_11"/>
    <property type="match status" value="1"/>
</dbReference>
<protein>
    <recommendedName>
        <fullName evidence="1">DNA2/NAM7 helicase helicase domain-containing protein</fullName>
    </recommendedName>
</protein>
<accession>A0ABN9X6R9</accession>
<evidence type="ECO:0000313" key="2">
    <source>
        <dbReference type="EMBL" id="CAK0895121.1"/>
    </source>
</evidence>
<dbReference type="Proteomes" id="UP001189429">
    <property type="component" value="Unassembled WGS sequence"/>
</dbReference>